<evidence type="ECO:0000259" key="2">
    <source>
        <dbReference type="Pfam" id="PF17775"/>
    </source>
</evidence>
<gene>
    <name evidence="3" type="ORF">F8566_03635</name>
</gene>
<keyword evidence="4" id="KW-1185">Reference proteome</keyword>
<dbReference type="AlphaFoldDB" id="A0A6H9Z2U7"/>
<dbReference type="EMBL" id="WBMT01000002">
    <property type="protein sequence ID" value="KAB2351361.1"/>
    <property type="molecule type" value="Genomic_DNA"/>
</dbReference>
<comment type="caution">
    <text evidence="3">The sequence shown here is derived from an EMBL/GenBank/DDBJ whole genome shotgun (WGS) entry which is preliminary data.</text>
</comment>
<reference evidence="3 4" key="1">
    <citation type="submission" date="2019-09" db="EMBL/GenBank/DDBJ databases">
        <title>Actinomadura physcomitrii sp. nov., a novel actinomycete isolated from moss [Physcomitrium sphaericum (Ludw) Fuernr].</title>
        <authorList>
            <person name="Zhuang X."/>
            <person name="Liu C."/>
        </authorList>
    </citation>
    <scope>NUCLEOTIDE SEQUENCE [LARGE SCALE GENOMIC DNA]</scope>
    <source>
        <strain evidence="3 4">HMC1</strain>
    </source>
</reference>
<organism evidence="3 4">
    <name type="scientific">Actinomadura rudentiformis</name>
    <dbReference type="NCBI Taxonomy" id="359158"/>
    <lineage>
        <taxon>Bacteria</taxon>
        <taxon>Bacillati</taxon>
        <taxon>Actinomycetota</taxon>
        <taxon>Actinomycetes</taxon>
        <taxon>Streptosporangiales</taxon>
        <taxon>Thermomonosporaceae</taxon>
        <taxon>Actinomadura</taxon>
    </lineage>
</organism>
<comment type="similarity">
    <text evidence="1">Belongs to the UPF0225 family.</text>
</comment>
<dbReference type="InterPro" id="IPR048469">
    <property type="entry name" value="YchJ-like_M"/>
</dbReference>
<evidence type="ECO:0000256" key="1">
    <source>
        <dbReference type="HAMAP-Rule" id="MF_00612"/>
    </source>
</evidence>
<dbReference type="PANTHER" id="PTHR33747">
    <property type="entry name" value="UPF0225 PROTEIN SCO1677"/>
    <property type="match status" value="1"/>
</dbReference>
<evidence type="ECO:0000313" key="3">
    <source>
        <dbReference type="EMBL" id="KAB2351361.1"/>
    </source>
</evidence>
<proteinExistence type="inferred from homology"/>
<dbReference type="Gene3D" id="3.10.450.50">
    <property type="match status" value="1"/>
</dbReference>
<accession>A0A6H9Z2U7</accession>
<evidence type="ECO:0000313" key="4">
    <source>
        <dbReference type="Proteomes" id="UP000468735"/>
    </source>
</evidence>
<name>A0A6H9Z2U7_9ACTN</name>
<sequence>MSKRRDAAPCPCGLPASYQDCCGRLHRGEAQAATAEQLMRSRFSAFAVQDAAYLLKSWHPATRPPSIDFEPGLRWERLEVLDATEGTPFHTKGTVEFRAAYSAKGGQSGEMHEVSRFVRHDGAWVYLKGTVQ</sequence>
<protein>
    <recommendedName>
        <fullName evidence="1">UPF0225 protein F8566_03635</fullName>
    </recommendedName>
</protein>
<dbReference type="InterPro" id="IPR032710">
    <property type="entry name" value="NTF2-like_dom_sf"/>
</dbReference>
<dbReference type="InterPro" id="IPR023006">
    <property type="entry name" value="YchJ-like"/>
</dbReference>
<dbReference type="PANTHER" id="PTHR33747:SF1">
    <property type="entry name" value="ADENYLATE CYCLASE-ASSOCIATED CAP C-TERMINAL DOMAIN-CONTAINING PROTEIN"/>
    <property type="match status" value="1"/>
</dbReference>
<feature type="domain" description="YchJ-like middle NTF2-like" evidence="2">
    <location>
        <begin position="34"/>
        <end position="129"/>
    </location>
</feature>
<dbReference type="HAMAP" id="MF_00612">
    <property type="entry name" value="UPF0225"/>
    <property type="match status" value="1"/>
</dbReference>
<dbReference type="RefSeq" id="WP_151558023.1">
    <property type="nucleotide sequence ID" value="NZ_WBMT01000002.1"/>
</dbReference>
<dbReference type="Pfam" id="PF17775">
    <property type="entry name" value="YchJ_M-like"/>
    <property type="match status" value="1"/>
</dbReference>
<dbReference type="SUPFAM" id="SSF54427">
    <property type="entry name" value="NTF2-like"/>
    <property type="match status" value="1"/>
</dbReference>
<dbReference type="OrthoDB" id="21421at2"/>
<dbReference type="Proteomes" id="UP000468735">
    <property type="component" value="Unassembled WGS sequence"/>
</dbReference>